<proteinExistence type="predicted"/>
<keyword evidence="2" id="KW-1185">Reference proteome</keyword>
<gene>
    <name evidence="1" type="ORF">O6H91_13G059900</name>
</gene>
<accession>A0ACC2BVQ9</accession>
<protein>
    <submittedName>
        <fullName evidence="1">Uncharacterized protein</fullName>
    </submittedName>
</protein>
<comment type="caution">
    <text evidence="1">The sequence shown here is derived from an EMBL/GenBank/DDBJ whole genome shotgun (WGS) entry which is preliminary data.</text>
</comment>
<evidence type="ECO:0000313" key="1">
    <source>
        <dbReference type="EMBL" id="KAJ7533693.1"/>
    </source>
</evidence>
<reference evidence="2" key="1">
    <citation type="journal article" date="2024" name="Proc. Natl. Acad. Sci. U.S.A.">
        <title>Extraordinary preservation of gene collinearity over three hundred million years revealed in homosporous lycophytes.</title>
        <authorList>
            <person name="Li C."/>
            <person name="Wickell D."/>
            <person name="Kuo L.Y."/>
            <person name="Chen X."/>
            <person name="Nie B."/>
            <person name="Liao X."/>
            <person name="Peng D."/>
            <person name="Ji J."/>
            <person name="Jenkins J."/>
            <person name="Williams M."/>
            <person name="Shu S."/>
            <person name="Plott C."/>
            <person name="Barry K."/>
            <person name="Rajasekar S."/>
            <person name="Grimwood J."/>
            <person name="Han X."/>
            <person name="Sun S."/>
            <person name="Hou Z."/>
            <person name="He W."/>
            <person name="Dai G."/>
            <person name="Sun C."/>
            <person name="Schmutz J."/>
            <person name="Leebens-Mack J.H."/>
            <person name="Li F.W."/>
            <person name="Wang L."/>
        </authorList>
    </citation>
    <scope>NUCLEOTIDE SEQUENCE [LARGE SCALE GENOMIC DNA]</scope>
    <source>
        <strain evidence="2">cv. PW_Plant_1</strain>
    </source>
</reference>
<dbReference type="EMBL" id="CM055104">
    <property type="protein sequence ID" value="KAJ7533693.1"/>
    <property type="molecule type" value="Genomic_DNA"/>
</dbReference>
<evidence type="ECO:0000313" key="2">
    <source>
        <dbReference type="Proteomes" id="UP001162992"/>
    </source>
</evidence>
<sequence length="351" mass="39767">MNKSGNAMVRTYLKIDNISSPTCGHERLKCYRGKHAASELARRFALQRAQIRARSSRPGTSEAHQSLVDRACKSIDTLFVLAKHSQQTRGYNSHLVAISKDDGLPRADKDIDQATICLLQRNFKKWDQEPSSMCSYGSDYDPSKSPGFCTEATSKTKSQLLFESLLKTNVEVDIENRFQSAVTDPYQSCPLMTLFSLTRSDSSYQKNLSFCPPAVLLEDRPTLHDISNLNGSDRQNPCAEMKLQNLRSRNVSLEKRTESARRKKKERNTTSMSACIPPDIAGVVAESTAIVKITRCPYNEFRESMTQMIELINHSDLLDLEELLYCYFALNSPEHYEVIVEAFKAAWHEFI</sequence>
<organism evidence="1 2">
    <name type="scientific">Diphasiastrum complanatum</name>
    <name type="common">Issler's clubmoss</name>
    <name type="synonym">Lycopodium complanatum</name>
    <dbReference type="NCBI Taxonomy" id="34168"/>
    <lineage>
        <taxon>Eukaryota</taxon>
        <taxon>Viridiplantae</taxon>
        <taxon>Streptophyta</taxon>
        <taxon>Embryophyta</taxon>
        <taxon>Tracheophyta</taxon>
        <taxon>Lycopodiopsida</taxon>
        <taxon>Lycopodiales</taxon>
        <taxon>Lycopodiaceae</taxon>
        <taxon>Lycopodioideae</taxon>
        <taxon>Diphasiastrum</taxon>
    </lineage>
</organism>
<dbReference type="Proteomes" id="UP001162992">
    <property type="component" value="Chromosome 13"/>
</dbReference>
<name>A0ACC2BVQ9_DIPCM</name>